<dbReference type="PANTHER" id="PTHR38248">
    <property type="entry name" value="FUNK1 6"/>
    <property type="match status" value="1"/>
</dbReference>
<dbReference type="GO" id="GO:0004672">
    <property type="term" value="F:protein kinase activity"/>
    <property type="evidence" value="ECO:0007669"/>
    <property type="project" value="InterPro"/>
</dbReference>
<dbReference type="Pfam" id="PF17667">
    <property type="entry name" value="Pkinase_fungal"/>
    <property type="match status" value="1"/>
</dbReference>
<dbReference type="eggNOG" id="ENOG502SXF9">
    <property type="taxonomic scope" value="Eukaryota"/>
</dbReference>
<dbReference type="InterPro" id="IPR008266">
    <property type="entry name" value="Tyr_kinase_AS"/>
</dbReference>
<keyword evidence="3" id="KW-1185">Reference proteome</keyword>
<reference evidence="2 3" key="1">
    <citation type="journal article" date="2012" name="Science">
        <title>The Paleozoic origin of enzymatic lignin decomposition reconstructed from 31 fungal genomes.</title>
        <authorList>
            <person name="Floudas D."/>
            <person name="Binder M."/>
            <person name="Riley R."/>
            <person name="Barry K."/>
            <person name="Blanchette R.A."/>
            <person name="Henrissat B."/>
            <person name="Martinez A.T."/>
            <person name="Otillar R."/>
            <person name="Spatafora J.W."/>
            <person name="Yadav J.S."/>
            <person name="Aerts A."/>
            <person name="Benoit I."/>
            <person name="Boyd A."/>
            <person name="Carlson A."/>
            <person name="Copeland A."/>
            <person name="Coutinho P.M."/>
            <person name="de Vries R.P."/>
            <person name="Ferreira P."/>
            <person name="Findley K."/>
            <person name="Foster B."/>
            <person name="Gaskell J."/>
            <person name="Glotzer D."/>
            <person name="Gorecki P."/>
            <person name="Heitman J."/>
            <person name="Hesse C."/>
            <person name="Hori C."/>
            <person name="Igarashi K."/>
            <person name="Jurgens J.A."/>
            <person name="Kallen N."/>
            <person name="Kersten P."/>
            <person name="Kohler A."/>
            <person name="Kuees U."/>
            <person name="Kumar T.K.A."/>
            <person name="Kuo A."/>
            <person name="LaButti K."/>
            <person name="Larrondo L.F."/>
            <person name="Lindquist E."/>
            <person name="Ling A."/>
            <person name="Lombard V."/>
            <person name="Lucas S."/>
            <person name="Lundell T."/>
            <person name="Martin R."/>
            <person name="McLaughlin D.J."/>
            <person name="Morgenstern I."/>
            <person name="Morin E."/>
            <person name="Murat C."/>
            <person name="Nagy L.G."/>
            <person name="Nolan M."/>
            <person name="Ohm R.A."/>
            <person name="Patyshakuliyeva A."/>
            <person name="Rokas A."/>
            <person name="Ruiz-Duenas F.J."/>
            <person name="Sabat G."/>
            <person name="Salamov A."/>
            <person name="Samejima M."/>
            <person name="Schmutz J."/>
            <person name="Slot J.C."/>
            <person name="St John F."/>
            <person name="Stenlid J."/>
            <person name="Sun H."/>
            <person name="Sun S."/>
            <person name="Syed K."/>
            <person name="Tsang A."/>
            <person name="Wiebenga A."/>
            <person name="Young D."/>
            <person name="Pisabarro A."/>
            <person name="Eastwood D.C."/>
            <person name="Martin F."/>
            <person name="Cullen D."/>
            <person name="Grigoriev I.V."/>
            <person name="Hibbett D.S."/>
        </authorList>
    </citation>
    <scope>NUCLEOTIDE SEQUENCE</scope>
    <source>
        <strain evidence="3">FP-58527</strain>
    </source>
</reference>
<proteinExistence type="predicted"/>
<dbReference type="Proteomes" id="UP000015241">
    <property type="component" value="Unassembled WGS sequence"/>
</dbReference>
<dbReference type="InterPro" id="IPR011009">
    <property type="entry name" value="Kinase-like_dom_sf"/>
</dbReference>
<dbReference type="STRING" id="743788.S8FBJ2"/>
<dbReference type="OrthoDB" id="3270165at2759"/>
<dbReference type="InterPro" id="IPR040976">
    <property type="entry name" value="Pkinase_fungal"/>
</dbReference>
<dbReference type="GO" id="GO:0005524">
    <property type="term" value="F:ATP binding"/>
    <property type="evidence" value="ECO:0007669"/>
    <property type="project" value="InterPro"/>
</dbReference>
<dbReference type="PANTHER" id="PTHR38248:SF2">
    <property type="entry name" value="FUNK1 11"/>
    <property type="match status" value="1"/>
</dbReference>
<sequence>NERSHMRLVFETVGRPLSQFKSTKELTRGLRDAIYGHRQAYRAGIIHRDISENNVMLSDDLMSFFIGFLLDFDYGFNWKDLLKKAGWEVSEASWERYWKARMKFKERTGVMYFTAIEILITYAAHDVRHDLESFFWLLLWVVLRYTQTTCWSPNRTYRSVFGEEVEEESAKDKIFFLVESIDWEVVGNKPLATLFLKFKDLCEMAMPYTKPTPIPLTYESVLTLFHEALASMAWPQNDRALPFK</sequence>
<gene>
    <name evidence="2" type="ORF">FOMPIDRAFT_1103409</name>
</gene>
<evidence type="ECO:0000313" key="3">
    <source>
        <dbReference type="Proteomes" id="UP000015241"/>
    </source>
</evidence>
<dbReference type="SUPFAM" id="SSF56112">
    <property type="entry name" value="Protein kinase-like (PK-like)"/>
    <property type="match status" value="1"/>
</dbReference>
<protein>
    <recommendedName>
        <fullName evidence="1">Protein kinase domain-containing protein</fullName>
    </recommendedName>
</protein>
<dbReference type="HOGENOM" id="CLU_059058_0_0_1"/>
<evidence type="ECO:0000313" key="2">
    <source>
        <dbReference type="EMBL" id="EPS95934.1"/>
    </source>
</evidence>
<name>S8FBJ2_FOMSC</name>
<dbReference type="AlphaFoldDB" id="S8FBJ2"/>
<dbReference type="InParanoid" id="S8FBJ2"/>
<accession>S8FBJ2</accession>
<dbReference type="PROSITE" id="PS00109">
    <property type="entry name" value="PROTEIN_KINASE_TYR"/>
    <property type="match status" value="1"/>
</dbReference>
<dbReference type="Gene3D" id="1.10.510.10">
    <property type="entry name" value="Transferase(Phosphotransferase) domain 1"/>
    <property type="match status" value="1"/>
</dbReference>
<feature type="non-terminal residue" evidence="2">
    <location>
        <position position="1"/>
    </location>
</feature>
<evidence type="ECO:0000259" key="1">
    <source>
        <dbReference type="PROSITE" id="PS50011"/>
    </source>
</evidence>
<dbReference type="PROSITE" id="PS50011">
    <property type="entry name" value="PROTEIN_KINASE_DOM"/>
    <property type="match status" value="1"/>
</dbReference>
<feature type="domain" description="Protein kinase" evidence="1">
    <location>
        <begin position="1"/>
        <end position="229"/>
    </location>
</feature>
<feature type="non-terminal residue" evidence="2">
    <location>
        <position position="244"/>
    </location>
</feature>
<organism evidence="2 3">
    <name type="scientific">Fomitopsis schrenkii</name>
    <name type="common">Brown rot fungus</name>
    <dbReference type="NCBI Taxonomy" id="2126942"/>
    <lineage>
        <taxon>Eukaryota</taxon>
        <taxon>Fungi</taxon>
        <taxon>Dikarya</taxon>
        <taxon>Basidiomycota</taxon>
        <taxon>Agaricomycotina</taxon>
        <taxon>Agaricomycetes</taxon>
        <taxon>Polyporales</taxon>
        <taxon>Fomitopsis</taxon>
    </lineage>
</organism>
<dbReference type="InterPro" id="IPR000719">
    <property type="entry name" value="Prot_kinase_dom"/>
</dbReference>
<dbReference type="EMBL" id="KE504197">
    <property type="protein sequence ID" value="EPS95934.1"/>
    <property type="molecule type" value="Genomic_DNA"/>
</dbReference>